<keyword evidence="2" id="KW-1185">Reference proteome</keyword>
<gene>
    <name evidence="1" type="ORF">WMSIL1_LOCUS2361</name>
</gene>
<feature type="non-terminal residue" evidence="1">
    <location>
        <position position="214"/>
    </location>
</feature>
<evidence type="ECO:0000313" key="2">
    <source>
        <dbReference type="Proteomes" id="UP000321570"/>
    </source>
</evidence>
<evidence type="ECO:0000313" key="1">
    <source>
        <dbReference type="EMBL" id="VUZ41768.1"/>
    </source>
</evidence>
<dbReference type="AlphaFoldDB" id="A0A564Y4N1"/>
<reference evidence="1 2" key="1">
    <citation type="submission" date="2019-07" db="EMBL/GenBank/DDBJ databases">
        <authorList>
            <person name="Jastrzebski P J."/>
            <person name="Paukszto L."/>
            <person name="Jastrzebski P J."/>
        </authorList>
    </citation>
    <scope>NUCLEOTIDE SEQUENCE [LARGE SCALE GENOMIC DNA]</scope>
    <source>
        <strain evidence="1 2">WMS-il1</strain>
    </source>
</reference>
<organism evidence="1 2">
    <name type="scientific">Hymenolepis diminuta</name>
    <name type="common">Rat tapeworm</name>
    <dbReference type="NCBI Taxonomy" id="6216"/>
    <lineage>
        <taxon>Eukaryota</taxon>
        <taxon>Metazoa</taxon>
        <taxon>Spiralia</taxon>
        <taxon>Lophotrochozoa</taxon>
        <taxon>Platyhelminthes</taxon>
        <taxon>Cestoda</taxon>
        <taxon>Eucestoda</taxon>
        <taxon>Cyclophyllidea</taxon>
        <taxon>Hymenolepididae</taxon>
        <taxon>Hymenolepis</taxon>
    </lineage>
</organism>
<dbReference type="EMBL" id="CABIJS010000066">
    <property type="protein sequence ID" value="VUZ41768.1"/>
    <property type="molecule type" value="Genomic_DNA"/>
</dbReference>
<accession>A0A564Y4N1</accession>
<dbReference type="Proteomes" id="UP000321570">
    <property type="component" value="Unassembled WGS sequence"/>
</dbReference>
<name>A0A564Y4N1_HYMDI</name>
<protein>
    <submittedName>
        <fullName evidence="1">Uncharacterized protein</fullName>
    </submittedName>
</protein>
<sequence>MSNSESIFSSSQRSVSDCSSLIGRRIQRFRDWKSPNSQTWNHAMDVWNQSLRNEPNKYSNTKTSDSSKSLDPIEEKLGDVLKLLSSLKSLAPNPENANTSTDVKQSLANLSEIAEKLSVAANEFQHQFDFNEVGELSESPSFLNGADNEQNTSSNIKSDALLDSVKALEEEIRKLPELIENSKRQFEEEIIRYYEEQADKLLSSTIETCLSISK</sequence>
<proteinExistence type="predicted"/>